<evidence type="ECO:0000313" key="3">
    <source>
        <dbReference type="Proteomes" id="UP000219482"/>
    </source>
</evidence>
<dbReference type="EMBL" id="OCNK01000001">
    <property type="protein sequence ID" value="SOD94134.1"/>
    <property type="molecule type" value="Genomic_DNA"/>
</dbReference>
<gene>
    <name evidence="2" type="ORF">SAMN06272739_0601</name>
</gene>
<dbReference type="OrthoDB" id="4952043at2"/>
<dbReference type="Pfam" id="PF13601">
    <property type="entry name" value="HTH_34"/>
    <property type="match status" value="1"/>
</dbReference>
<dbReference type="InterPro" id="IPR036388">
    <property type="entry name" value="WH-like_DNA-bd_sf"/>
</dbReference>
<dbReference type="SMART" id="SM00418">
    <property type="entry name" value="HTH_ARSR"/>
    <property type="match status" value="1"/>
</dbReference>
<dbReference type="RefSeq" id="WP_097182420.1">
    <property type="nucleotide sequence ID" value="NZ_OCNK01000001.1"/>
</dbReference>
<dbReference type="GO" id="GO:0003677">
    <property type="term" value="F:DNA binding"/>
    <property type="evidence" value="ECO:0007669"/>
    <property type="project" value="UniProtKB-KW"/>
</dbReference>
<sequence>MPPEAAPADVPAFDEVIHAPQRLRICAALSAAQKVEFGFLQDRLGLSKSALSKHLSHLSDAGYVSQDRAVRDSRSRLWLSLTPAGTRAYAAHVRALRQIVGEAGS</sequence>
<accession>A0A286GGJ1</accession>
<keyword evidence="2" id="KW-0238">DNA-binding</keyword>
<dbReference type="InterPro" id="IPR011991">
    <property type="entry name" value="ArsR-like_HTH"/>
</dbReference>
<dbReference type="Proteomes" id="UP000219482">
    <property type="component" value="Unassembled WGS sequence"/>
</dbReference>
<dbReference type="SUPFAM" id="SSF46785">
    <property type="entry name" value="Winged helix' DNA-binding domain"/>
    <property type="match status" value="1"/>
</dbReference>
<proteinExistence type="predicted"/>
<dbReference type="InterPro" id="IPR027395">
    <property type="entry name" value="WH_DNA-bd_dom"/>
</dbReference>
<dbReference type="PANTHER" id="PTHR37318">
    <property type="entry name" value="BSL7504 PROTEIN"/>
    <property type="match status" value="1"/>
</dbReference>
<dbReference type="InterPro" id="IPR001845">
    <property type="entry name" value="HTH_ArsR_DNA-bd_dom"/>
</dbReference>
<feature type="domain" description="HTH arsR-type" evidence="1">
    <location>
        <begin position="12"/>
        <end position="102"/>
    </location>
</feature>
<protein>
    <submittedName>
        <fullName evidence="2">Winged helix DNA-binding domain-containing protein</fullName>
    </submittedName>
</protein>
<name>A0A286GGJ1_9ACTN</name>
<dbReference type="PANTHER" id="PTHR37318:SF1">
    <property type="entry name" value="BSL7504 PROTEIN"/>
    <property type="match status" value="1"/>
</dbReference>
<dbReference type="InterPro" id="IPR036390">
    <property type="entry name" value="WH_DNA-bd_sf"/>
</dbReference>
<reference evidence="3" key="1">
    <citation type="submission" date="2017-09" db="EMBL/GenBank/DDBJ databases">
        <authorList>
            <person name="Varghese N."/>
            <person name="Submissions S."/>
        </authorList>
    </citation>
    <scope>NUCLEOTIDE SEQUENCE [LARGE SCALE GENOMIC DNA]</scope>
    <source>
        <strain evidence="3">DSM 44270</strain>
    </source>
</reference>
<dbReference type="AlphaFoldDB" id="A0A286GGJ1"/>
<evidence type="ECO:0000259" key="1">
    <source>
        <dbReference type="SMART" id="SM00418"/>
    </source>
</evidence>
<organism evidence="2 3">
    <name type="scientific">Blastococcus haudaquaticus</name>
    <dbReference type="NCBI Taxonomy" id="1938745"/>
    <lineage>
        <taxon>Bacteria</taxon>
        <taxon>Bacillati</taxon>
        <taxon>Actinomycetota</taxon>
        <taxon>Actinomycetes</taxon>
        <taxon>Geodermatophilales</taxon>
        <taxon>Geodermatophilaceae</taxon>
        <taxon>Blastococcus</taxon>
    </lineage>
</organism>
<keyword evidence="3" id="KW-1185">Reference proteome</keyword>
<dbReference type="Gene3D" id="1.10.10.10">
    <property type="entry name" value="Winged helix-like DNA-binding domain superfamily/Winged helix DNA-binding domain"/>
    <property type="match status" value="1"/>
</dbReference>
<evidence type="ECO:0000313" key="2">
    <source>
        <dbReference type="EMBL" id="SOD94134.1"/>
    </source>
</evidence>
<dbReference type="GO" id="GO:0003700">
    <property type="term" value="F:DNA-binding transcription factor activity"/>
    <property type="evidence" value="ECO:0007669"/>
    <property type="project" value="InterPro"/>
</dbReference>
<dbReference type="CDD" id="cd00090">
    <property type="entry name" value="HTH_ARSR"/>
    <property type="match status" value="1"/>
</dbReference>